<evidence type="ECO:0000256" key="2">
    <source>
        <dbReference type="ARBA" id="ARBA00032707"/>
    </source>
</evidence>
<feature type="transmembrane region" description="Helical" evidence="4">
    <location>
        <begin position="66"/>
        <end position="90"/>
    </location>
</feature>
<evidence type="ECO:0000259" key="5">
    <source>
        <dbReference type="SMART" id="SM00014"/>
    </source>
</evidence>
<organism evidence="6 7">
    <name type="scientific">Vibrio rumoiensis</name>
    <dbReference type="NCBI Taxonomy" id="76258"/>
    <lineage>
        <taxon>Bacteria</taxon>
        <taxon>Pseudomonadati</taxon>
        <taxon>Pseudomonadota</taxon>
        <taxon>Gammaproteobacteria</taxon>
        <taxon>Vibrionales</taxon>
        <taxon>Vibrionaceae</taxon>
        <taxon>Vibrio</taxon>
    </lineage>
</organism>
<dbReference type="PANTHER" id="PTHR14969:SF54">
    <property type="entry name" value="PHOSPHATIDYLGLYCEROPHOSPHATASE B"/>
    <property type="match status" value="1"/>
</dbReference>
<accession>A0ABW7IYJ8</accession>
<dbReference type="EMBL" id="JBIHSN010000003">
    <property type="protein sequence ID" value="MFH0266708.1"/>
    <property type="molecule type" value="Genomic_DNA"/>
</dbReference>
<dbReference type="SUPFAM" id="SSF48317">
    <property type="entry name" value="Acid phosphatase/Vanadium-dependent haloperoxidase"/>
    <property type="match status" value="1"/>
</dbReference>
<dbReference type="Gene3D" id="1.20.144.10">
    <property type="entry name" value="Phosphatidic acid phosphatase type 2/haloperoxidase"/>
    <property type="match status" value="1"/>
</dbReference>
<keyword evidence="7" id="KW-1185">Reference proteome</keyword>
<dbReference type="InterPro" id="IPR036938">
    <property type="entry name" value="PAP2/HPO_sf"/>
</dbReference>
<sequence>MLKKARHVRLSAKLLQDQEVDVVTQYQVYLRLILIWLGLALLPSVLLLTDQQVFPWLDLSHWPATLLYYLTSTGTSPYAIVTVLVFWALSFKFMNKVHWQKMVLATLFGLTVSFTLNHGLKSHFEEPRPNFTWLSQQADSPIDLATFYQQKSKERRADVKAALHQYQDESNPQQLHTVPPMNVSKSLQHHWAHEVGYAFPSGHTIFAITLVLTASYFLLLSGATSLNIIVFLWGLGMGTSRMLLGMHWPQDVLASTCLAAIISAFSIVIIEKVWGRFQAK</sequence>
<dbReference type="Proteomes" id="UP001607151">
    <property type="component" value="Unassembled WGS sequence"/>
</dbReference>
<evidence type="ECO:0000256" key="3">
    <source>
        <dbReference type="ARBA" id="ARBA00047594"/>
    </source>
</evidence>
<reference evidence="6 7" key="1">
    <citation type="submission" date="2024-10" db="EMBL/GenBank/DDBJ databases">
        <authorList>
            <person name="Yibar A."/>
            <person name="Saticioglu I.B."/>
            <person name="Duman M."/>
            <person name="Ajmi N."/>
            <person name="Gurler F."/>
            <person name="Ay H."/>
            <person name="Onuk E."/>
            <person name="Guler S."/>
            <person name="Romalde J.L."/>
        </authorList>
    </citation>
    <scope>NUCLEOTIDE SEQUENCE [LARGE SCALE GENOMIC DNA]</scope>
    <source>
        <strain evidence="6 7">14-MA-B</strain>
    </source>
</reference>
<keyword evidence="4" id="KW-1133">Transmembrane helix</keyword>
<dbReference type="RefSeq" id="WP_394608375.1">
    <property type="nucleotide sequence ID" value="NZ_JBIHSJ010000004.1"/>
</dbReference>
<feature type="transmembrane region" description="Helical" evidence="4">
    <location>
        <begin position="226"/>
        <end position="246"/>
    </location>
</feature>
<gene>
    <name evidence="6" type="ORF">ACGRQ9_14780</name>
</gene>
<dbReference type="SMART" id="SM00014">
    <property type="entry name" value="acidPPc"/>
    <property type="match status" value="1"/>
</dbReference>
<proteinExistence type="predicted"/>
<evidence type="ECO:0000256" key="4">
    <source>
        <dbReference type="SAM" id="Phobius"/>
    </source>
</evidence>
<name>A0ABW7IYJ8_9VIBR</name>
<comment type="catalytic activity">
    <reaction evidence="3">
        <text>di-trans,octa-cis-undecaprenyl diphosphate + H2O = di-trans,octa-cis-undecaprenyl phosphate + phosphate + H(+)</text>
        <dbReference type="Rhea" id="RHEA:28094"/>
        <dbReference type="ChEBI" id="CHEBI:15377"/>
        <dbReference type="ChEBI" id="CHEBI:15378"/>
        <dbReference type="ChEBI" id="CHEBI:43474"/>
        <dbReference type="ChEBI" id="CHEBI:58405"/>
        <dbReference type="ChEBI" id="CHEBI:60392"/>
        <dbReference type="EC" id="3.6.1.27"/>
    </reaction>
</comment>
<feature type="domain" description="Phosphatidic acid phosphatase type 2/haloperoxidase" evidence="5">
    <location>
        <begin position="101"/>
        <end position="267"/>
    </location>
</feature>
<dbReference type="PANTHER" id="PTHR14969">
    <property type="entry name" value="SPHINGOSINE-1-PHOSPHATE PHOSPHOHYDROLASE"/>
    <property type="match status" value="1"/>
</dbReference>
<protein>
    <recommendedName>
        <fullName evidence="1">undecaprenyl-diphosphate phosphatase</fullName>
        <ecNumber evidence="1">3.6.1.27</ecNumber>
    </recommendedName>
    <alternativeName>
        <fullName evidence="2">Undecaprenyl pyrophosphate phosphatase</fullName>
    </alternativeName>
</protein>
<dbReference type="InterPro" id="IPR000326">
    <property type="entry name" value="PAP2/HPO"/>
</dbReference>
<evidence type="ECO:0000313" key="6">
    <source>
        <dbReference type="EMBL" id="MFH0266708.1"/>
    </source>
</evidence>
<evidence type="ECO:0000313" key="7">
    <source>
        <dbReference type="Proteomes" id="UP001607151"/>
    </source>
</evidence>
<feature type="transmembrane region" description="Helical" evidence="4">
    <location>
        <begin position="252"/>
        <end position="270"/>
    </location>
</feature>
<comment type="caution">
    <text evidence="6">The sequence shown here is derived from an EMBL/GenBank/DDBJ whole genome shotgun (WGS) entry which is preliminary data.</text>
</comment>
<keyword evidence="4" id="KW-0812">Transmembrane</keyword>
<feature type="transmembrane region" description="Helical" evidence="4">
    <location>
        <begin position="28"/>
        <end position="46"/>
    </location>
</feature>
<evidence type="ECO:0000256" key="1">
    <source>
        <dbReference type="ARBA" id="ARBA00012374"/>
    </source>
</evidence>
<dbReference type="Pfam" id="PF01569">
    <property type="entry name" value="PAP2"/>
    <property type="match status" value="1"/>
</dbReference>
<dbReference type="EC" id="3.6.1.27" evidence="1"/>
<keyword evidence="4" id="KW-0472">Membrane</keyword>